<dbReference type="Proteomes" id="UP000275267">
    <property type="component" value="Unassembled WGS sequence"/>
</dbReference>
<dbReference type="AlphaFoldDB" id="A0A3L6TAJ0"/>
<dbReference type="InterPro" id="IPR012337">
    <property type="entry name" value="RNaseH-like_sf"/>
</dbReference>
<dbReference type="STRING" id="4540.A0A3L6TAJ0"/>
<evidence type="ECO:0000313" key="2">
    <source>
        <dbReference type="EMBL" id="RLN35274.1"/>
    </source>
</evidence>
<reference evidence="3" key="1">
    <citation type="journal article" date="2019" name="Nat. Commun.">
        <title>The genome of broomcorn millet.</title>
        <authorList>
            <person name="Zou C."/>
            <person name="Miki D."/>
            <person name="Li D."/>
            <person name="Tang Q."/>
            <person name="Xiao L."/>
            <person name="Rajput S."/>
            <person name="Deng P."/>
            <person name="Jia W."/>
            <person name="Huang R."/>
            <person name="Zhang M."/>
            <person name="Sun Y."/>
            <person name="Hu J."/>
            <person name="Fu X."/>
            <person name="Schnable P.S."/>
            <person name="Li F."/>
            <person name="Zhang H."/>
            <person name="Feng B."/>
            <person name="Zhu X."/>
            <person name="Liu R."/>
            <person name="Schnable J.C."/>
            <person name="Zhu J.-K."/>
            <person name="Zhang H."/>
        </authorList>
    </citation>
    <scope>NUCLEOTIDE SEQUENCE [LARGE SCALE GENOMIC DNA]</scope>
</reference>
<gene>
    <name evidence="2" type="ORF">C2845_PM03G28990</name>
</gene>
<name>A0A3L6TAJ0_PANMI</name>
<sequence>MLRACIIHYDKNWDKCLPLAEFSYNNSYQTSLKMTPFEALYGRRCRTPLSWSQTGERKIIGPDLVIEAEEKVKVIQANLKAAQARQKSYSDKRRKPLKFEVGDHVYLRVSPTKGVRRFGIKGKLAPRYVGPYEIIESCGPVAYKLRLPPQLTANHDVFHVSQLKKCIQVPTEIVEQQEISLEPDLSYVEHPVKILDQKERETRRKVIRMYKVQWNHHTEEDATWETESYLNQNFPGFLISTTGTYTPVHTKIYRISGRDSY</sequence>
<accession>A0A3L6TAJ0</accession>
<dbReference type="OrthoDB" id="779927at2759"/>
<dbReference type="SUPFAM" id="SSF53098">
    <property type="entry name" value="Ribonuclease H-like"/>
    <property type="match status" value="1"/>
</dbReference>
<evidence type="ECO:0000313" key="3">
    <source>
        <dbReference type="Proteomes" id="UP000275267"/>
    </source>
</evidence>
<dbReference type="Gene3D" id="3.30.420.10">
    <property type="entry name" value="Ribonuclease H-like superfamily/Ribonuclease H"/>
    <property type="match status" value="1"/>
</dbReference>
<proteinExistence type="predicted"/>
<dbReference type="InterPro" id="IPR056924">
    <property type="entry name" value="SH3_Tf2-1"/>
</dbReference>
<dbReference type="EMBL" id="PQIB02000002">
    <property type="protein sequence ID" value="RLN35274.1"/>
    <property type="molecule type" value="Genomic_DNA"/>
</dbReference>
<dbReference type="SUPFAM" id="SSF54160">
    <property type="entry name" value="Chromo domain-like"/>
    <property type="match status" value="1"/>
</dbReference>
<keyword evidence="3" id="KW-1185">Reference proteome</keyword>
<dbReference type="InterPro" id="IPR016197">
    <property type="entry name" value="Chromo-like_dom_sf"/>
</dbReference>
<dbReference type="Pfam" id="PF24626">
    <property type="entry name" value="SH3_Tf2-1"/>
    <property type="match status" value="1"/>
</dbReference>
<dbReference type="PANTHER" id="PTHR46148">
    <property type="entry name" value="CHROMO DOMAIN-CONTAINING PROTEIN"/>
    <property type="match status" value="1"/>
</dbReference>
<protein>
    <recommendedName>
        <fullName evidence="1">Tf2-1-like SH3-like domain-containing protein</fullName>
    </recommendedName>
</protein>
<dbReference type="PANTHER" id="PTHR46148:SF57">
    <property type="entry name" value="OS12G0499874 PROTEIN"/>
    <property type="match status" value="1"/>
</dbReference>
<dbReference type="InterPro" id="IPR036397">
    <property type="entry name" value="RNaseH_sf"/>
</dbReference>
<organism evidence="2 3">
    <name type="scientific">Panicum miliaceum</name>
    <name type="common">Proso millet</name>
    <name type="synonym">Broomcorn millet</name>
    <dbReference type="NCBI Taxonomy" id="4540"/>
    <lineage>
        <taxon>Eukaryota</taxon>
        <taxon>Viridiplantae</taxon>
        <taxon>Streptophyta</taxon>
        <taxon>Embryophyta</taxon>
        <taxon>Tracheophyta</taxon>
        <taxon>Spermatophyta</taxon>
        <taxon>Magnoliopsida</taxon>
        <taxon>Liliopsida</taxon>
        <taxon>Poales</taxon>
        <taxon>Poaceae</taxon>
        <taxon>PACMAD clade</taxon>
        <taxon>Panicoideae</taxon>
        <taxon>Panicodae</taxon>
        <taxon>Paniceae</taxon>
        <taxon>Panicinae</taxon>
        <taxon>Panicum</taxon>
        <taxon>Panicum sect. Panicum</taxon>
    </lineage>
</organism>
<dbReference type="Gene3D" id="2.40.50.40">
    <property type="match status" value="1"/>
</dbReference>
<comment type="caution">
    <text evidence="2">The sequence shown here is derived from an EMBL/GenBank/DDBJ whole genome shotgun (WGS) entry which is preliminary data.</text>
</comment>
<feature type="domain" description="Tf2-1-like SH3-like" evidence="1">
    <location>
        <begin position="102"/>
        <end position="166"/>
    </location>
</feature>
<dbReference type="GO" id="GO:0003676">
    <property type="term" value="F:nucleic acid binding"/>
    <property type="evidence" value="ECO:0007669"/>
    <property type="project" value="InterPro"/>
</dbReference>
<evidence type="ECO:0000259" key="1">
    <source>
        <dbReference type="Pfam" id="PF24626"/>
    </source>
</evidence>